<evidence type="ECO:0000256" key="1">
    <source>
        <dbReference type="ARBA" id="ARBA00007164"/>
    </source>
</evidence>
<keyword evidence="9" id="KW-0472">Membrane</keyword>
<dbReference type="EC" id="3.4.-.-" evidence="11"/>
<name>A0ABW2HDV4_9MICO</name>
<dbReference type="InterPro" id="IPR012338">
    <property type="entry name" value="Beta-lactam/transpept-like"/>
</dbReference>
<keyword evidence="9" id="KW-0812">Transmembrane</keyword>
<evidence type="ECO:0000259" key="10">
    <source>
        <dbReference type="Pfam" id="PF00768"/>
    </source>
</evidence>
<sequence>MTQEETPPTRRRRREQEAAREAESTPVDPDDEGIDDELPVESSLSAAPVLATASAPSGDLDVSGLFEQKPRTAALTWVDENTVVRPLTKAEIAEAASPYIPVTADLLTDDEPLRSPLRRRIALAITAVVLIVAAYAAATLLWPLTAVTPTAEAVTVTSAAAPASAAAWPADGTAAVAVEGIDQLASANDDVLSIASITKVVTAMLVLEAAPLAEGESGDAFSFTYADSQDYWAYLYRNESALDVPVGGTLTELQLLQGMLIGSANNYADRLASEYWSSDRAFVKDAKAWLAEHDLSGITITDPTGIDAGNTADAASLVHLGELAMQNPVFAEIVGTESIELPGAGEVENTNELLADSGVLGIKTGWLEGYNLLSAREIVVGTTPVVMYAAVLGQTKDEDRFDTSRDLYLSVQKELVPMTAVPAGTVVGTVETAWGEQVDAVTTADAQAILWNGASATTEATLDLGSARSEGAVIGSLAVTGPLDDTTVEVALAGDIEDPSAWWRLTHPLQLWGLVG</sequence>
<keyword evidence="3 11" id="KW-0378">Hydrolase</keyword>
<organism evidence="11 12">
    <name type="scientific">Microbacterium fluvii</name>
    <dbReference type="NCBI Taxonomy" id="415215"/>
    <lineage>
        <taxon>Bacteria</taxon>
        <taxon>Bacillati</taxon>
        <taxon>Actinomycetota</taxon>
        <taxon>Actinomycetes</taxon>
        <taxon>Micrococcales</taxon>
        <taxon>Microbacteriaceae</taxon>
        <taxon>Microbacterium</taxon>
    </lineage>
</organism>
<dbReference type="PRINTS" id="PR00725">
    <property type="entry name" value="DADACBPTASE1"/>
</dbReference>
<evidence type="ECO:0000256" key="3">
    <source>
        <dbReference type="ARBA" id="ARBA00022801"/>
    </source>
</evidence>
<evidence type="ECO:0000256" key="4">
    <source>
        <dbReference type="ARBA" id="ARBA00022960"/>
    </source>
</evidence>
<dbReference type="InterPro" id="IPR001967">
    <property type="entry name" value="Peptidase_S11_N"/>
</dbReference>
<dbReference type="InterPro" id="IPR018044">
    <property type="entry name" value="Peptidase_S11"/>
</dbReference>
<dbReference type="Pfam" id="PF00768">
    <property type="entry name" value="Peptidase_S11"/>
    <property type="match status" value="1"/>
</dbReference>
<evidence type="ECO:0000256" key="8">
    <source>
        <dbReference type="SAM" id="MobiDB-lite"/>
    </source>
</evidence>
<dbReference type="Gene3D" id="3.40.710.10">
    <property type="entry name" value="DD-peptidase/beta-lactamase superfamily"/>
    <property type="match status" value="1"/>
</dbReference>
<feature type="compositionally biased region" description="Acidic residues" evidence="8">
    <location>
        <begin position="28"/>
        <end position="39"/>
    </location>
</feature>
<keyword evidence="4" id="KW-0133">Cell shape</keyword>
<comment type="caution">
    <text evidence="11">The sequence shown here is derived from an EMBL/GenBank/DDBJ whole genome shotgun (WGS) entry which is preliminary data.</text>
</comment>
<keyword evidence="5" id="KW-0573">Peptidoglycan synthesis</keyword>
<evidence type="ECO:0000256" key="9">
    <source>
        <dbReference type="SAM" id="Phobius"/>
    </source>
</evidence>
<reference evidence="12" key="1">
    <citation type="journal article" date="2019" name="Int. J. Syst. Evol. Microbiol.">
        <title>The Global Catalogue of Microorganisms (GCM) 10K type strain sequencing project: providing services to taxonomists for standard genome sequencing and annotation.</title>
        <authorList>
            <consortium name="The Broad Institute Genomics Platform"/>
            <consortium name="The Broad Institute Genome Sequencing Center for Infectious Disease"/>
            <person name="Wu L."/>
            <person name="Ma J."/>
        </authorList>
    </citation>
    <scope>NUCLEOTIDE SEQUENCE [LARGE SCALE GENOMIC DNA]</scope>
    <source>
        <strain evidence="12">CGMCC 1.15772</strain>
    </source>
</reference>
<feature type="domain" description="Peptidase S11 D-alanyl-D-alanine carboxypeptidase A N-terminal" evidence="10">
    <location>
        <begin position="187"/>
        <end position="372"/>
    </location>
</feature>
<evidence type="ECO:0000256" key="7">
    <source>
        <dbReference type="RuleBase" id="RU004016"/>
    </source>
</evidence>
<comment type="similarity">
    <text evidence="1 7">Belongs to the peptidase S11 family.</text>
</comment>
<keyword evidence="9" id="KW-1133">Transmembrane helix</keyword>
<keyword evidence="11" id="KW-0645">Protease</keyword>
<keyword evidence="6" id="KW-0961">Cell wall biogenesis/degradation</keyword>
<evidence type="ECO:0000256" key="5">
    <source>
        <dbReference type="ARBA" id="ARBA00022984"/>
    </source>
</evidence>
<feature type="region of interest" description="Disordered" evidence="8">
    <location>
        <begin position="1"/>
        <end position="42"/>
    </location>
</feature>
<dbReference type="RefSeq" id="WP_262874217.1">
    <property type="nucleotide sequence ID" value="NZ_BAABKW010000004.1"/>
</dbReference>
<keyword evidence="2" id="KW-0732">Signal</keyword>
<feature type="transmembrane region" description="Helical" evidence="9">
    <location>
        <begin position="121"/>
        <end position="142"/>
    </location>
</feature>
<dbReference type="SUPFAM" id="SSF56601">
    <property type="entry name" value="beta-lactamase/transpeptidase-like"/>
    <property type="match status" value="1"/>
</dbReference>
<evidence type="ECO:0000313" key="12">
    <source>
        <dbReference type="Proteomes" id="UP001596507"/>
    </source>
</evidence>
<evidence type="ECO:0000313" key="11">
    <source>
        <dbReference type="EMBL" id="MFC7269295.1"/>
    </source>
</evidence>
<dbReference type="EMBL" id="JBHTBE010000002">
    <property type="protein sequence ID" value="MFC7269295.1"/>
    <property type="molecule type" value="Genomic_DNA"/>
</dbReference>
<gene>
    <name evidence="11" type="ORF">ACFQRL_10015</name>
</gene>
<dbReference type="Proteomes" id="UP001596507">
    <property type="component" value="Unassembled WGS sequence"/>
</dbReference>
<dbReference type="GO" id="GO:0004180">
    <property type="term" value="F:carboxypeptidase activity"/>
    <property type="evidence" value="ECO:0007669"/>
    <property type="project" value="UniProtKB-KW"/>
</dbReference>
<protein>
    <submittedName>
        <fullName evidence="11">D-alanyl-D-alanine carboxypeptidase family protein</fullName>
        <ecNumber evidence="11">3.4.-.-</ecNumber>
    </submittedName>
</protein>
<evidence type="ECO:0000256" key="6">
    <source>
        <dbReference type="ARBA" id="ARBA00023316"/>
    </source>
</evidence>
<proteinExistence type="inferred from homology"/>
<keyword evidence="12" id="KW-1185">Reference proteome</keyword>
<feature type="compositionally biased region" description="Basic and acidic residues" evidence="8">
    <location>
        <begin position="14"/>
        <end position="23"/>
    </location>
</feature>
<evidence type="ECO:0000256" key="2">
    <source>
        <dbReference type="ARBA" id="ARBA00022729"/>
    </source>
</evidence>
<keyword evidence="11" id="KW-0121">Carboxypeptidase</keyword>
<accession>A0ABW2HDV4</accession>